<gene>
    <name evidence="1" type="ORF">CARN3_0275</name>
</gene>
<reference evidence="1" key="1">
    <citation type="submission" date="2009-10" db="EMBL/GenBank/DDBJ databases">
        <title>Diversity of trophic interactions inside an arsenic-rich microbial ecosystem.</title>
        <authorList>
            <person name="Bertin P.N."/>
            <person name="Heinrich-Salmeron A."/>
            <person name="Pelletier E."/>
            <person name="Goulhen-Chollet F."/>
            <person name="Arsene-Ploetze F."/>
            <person name="Gallien S."/>
            <person name="Calteau A."/>
            <person name="Vallenet D."/>
            <person name="Casiot C."/>
            <person name="Chane-Woon-Ming B."/>
            <person name="Giloteaux L."/>
            <person name="Barakat M."/>
            <person name="Bonnefoy V."/>
            <person name="Bruneel O."/>
            <person name="Chandler M."/>
            <person name="Cleiss J."/>
            <person name="Duran R."/>
            <person name="Elbaz-Poulichet F."/>
            <person name="Fonknechten N."/>
            <person name="Lauga B."/>
            <person name="Mornico D."/>
            <person name="Ortet P."/>
            <person name="Schaeffer C."/>
            <person name="Siguier P."/>
            <person name="Alexander Thil Smith A."/>
            <person name="Van Dorsselaer A."/>
            <person name="Weissenbach J."/>
            <person name="Medigue C."/>
            <person name="Le Paslier D."/>
        </authorList>
    </citation>
    <scope>NUCLEOTIDE SEQUENCE</scope>
</reference>
<dbReference type="AlphaFoldDB" id="E6PWQ6"/>
<dbReference type="EMBL" id="CABN01000006">
    <property type="protein sequence ID" value="CBH99364.1"/>
    <property type="molecule type" value="Genomic_DNA"/>
</dbReference>
<protein>
    <submittedName>
        <fullName evidence="1">Uncharacterized protein</fullName>
    </submittedName>
</protein>
<proteinExistence type="predicted"/>
<sequence>MKQRQIARELGWSYSSARMIVYRFR</sequence>
<evidence type="ECO:0000313" key="1">
    <source>
        <dbReference type="EMBL" id="CBH99364.1"/>
    </source>
</evidence>
<organism evidence="1">
    <name type="scientific">mine drainage metagenome</name>
    <dbReference type="NCBI Taxonomy" id="410659"/>
    <lineage>
        <taxon>unclassified sequences</taxon>
        <taxon>metagenomes</taxon>
        <taxon>ecological metagenomes</taxon>
    </lineage>
</organism>
<name>E6PWQ6_9ZZZZ</name>
<accession>E6PWQ6</accession>
<comment type="caution">
    <text evidence="1">The sequence shown here is derived from an EMBL/GenBank/DDBJ whole genome shotgun (WGS) entry which is preliminary data.</text>
</comment>